<protein>
    <submittedName>
        <fullName evidence="1">Four helix bundle protein</fullName>
    </submittedName>
</protein>
<dbReference type="PANTHER" id="PTHR38471:SF2">
    <property type="entry name" value="FOUR HELIX BUNDLE PROTEIN"/>
    <property type="match status" value="1"/>
</dbReference>
<dbReference type="Pfam" id="PF05635">
    <property type="entry name" value="23S_rRNA_IVP"/>
    <property type="match status" value="1"/>
</dbReference>
<evidence type="ECO:0000313" key="2">
    <source>
        <dbReference type="Proteomes" id="UP000076079"/>
    </source>
</evidence>
<dbReference type="SUPFAM" id="SSF158446">
    <property type="entry name" value="IVS-encoded protein-like"/>
    <property type="match status" value="1"/>
</dbReference>
<dbReference type="AlphaFoldDB" id="A0A143PNR4"/>
<organism evidence="1 2">
    <name type="scientific">Luteitalea pratensis</name>
    <dbReference type="NCBI Taxonomy" id="1855912"/>
    <lineage>
        <taxon>Bacteria</taxon>
        <taxon>Pseudomonadati</taxon>
        <taxon>Acidobacteriota</taxon>
        <taxon>Vicinamibacteria</taxon>
        <taxon>Vicinamibacterales</taxon>
        <taxon>Vicinamibacteraceae</taxon>
        <taxon>Luteitalea</taxon>
    </lineage>
</organism>
<dbReference type="InterPro" id="IPR036583">
    <property type="entry name" value="23S_rRNA_IVS_sf"/>
</dbReference>
<dbReference type="RefSeq" id="WP_157899206.1">
    <property type="nucleotide sequence ID" value="NZ_CP015136.1"/>
</dbReference>
<sequence length="124" mass="13729">MDPDIHARAFHFAVRVCTFRKDVEFRRIARDVVIRQPVASATSIGANLAEARGAQSRPDFVAKVAIARKESREAQFWLRLAHSAKLLEGEDLEPLITEATSIGQVVSAICRTASQSTSRTAPRR</sequence>
<evidence type="ECO:0000313" key="1">
    <source>
        <dbReference type="EMBL" id="AMY09738.1"/>
    </source>
</evidence>
<dbReference type="KEGG" id="abac:LuPra_02962"/>
<dbReference type="InterPro" id="IPR012657">
    <property type="entry name" value="23S_rRNA-intervening_sequence"/>
</dbReference>
<dbReference type="PIRSF" id="PIRSF035652">
    <property type="entry name" value="CHP02436"/>
    <property type="match status" value="1"/>
</dbReference>
<dbReference type="Proteomes" id="UP000076079">
    <property type="component" value="Chromosome"/>
</dbReference>
<keyword evidence="2" id="KW-1185">Reference proteome</keyword>
<accession>A0A143PNR4</accession>
<proteinExistence type="predicted"/>
<reference evidence="1 2" key="1">
    <citation type="journal article" date="2016" name="Genome Announc.">
        <title>First Complete Genome Sequence of a Subdivision 6 Acidobacterium Strain.</title>
        <authorList>
            <person name="Huang S."/>
            <person name="Vieira S."/>
            <person name="Bunk B."/>
            <person name="Riedel T."/>
            <person name="Sproer C."/>
            <person name="Overmann J."/>
        </authorList>
    </citation>
    <scope>NUCLEOTIDE SEQUENCE [LARGE SCALE GENOMIC DNA]</scope>
    <source>
        <strain evidence="2">DSM 100886 HEG_-6_39</strain>
    </source>
</reference>
<name>A0A143PNR4_LUTPR</name>
<reference evidence="2" key="2">
    <citation type="submission" date="2016-04" db="EMBL/GenBank/DDBJ databases">
        <title>First Complete Genome Sequence of a Subdivision 6 Acidobacterium.</title>
        <authorList>
            <person name="Huang S."/>
            <person name="Vieira S."/>
            <person name="Bunk B."/>
            <person name="Riedel T."/>
            <person name="Sproeer C."/>
            <person name="Overmann J."/>
        </authorList>
    </citation>
    <scope>NUCLEOTIDE SEQUENCE [LARGE SCALE GENOMIC DNA]</scope>
    <source>
        <strain evidence="2">DSM 100886 HEG_-6_39</strain>
    </source>
</reference>
<dbReference type="Gene3D" id="1.20.1440.60">
    <property type="entry name" value="23S rRNA-intervening sequence"/>
    <property type="match status" value="1"/>
</dbReference>
<dbReference type="NCBIfam" id="TIGR02436">
    <property type="entry name" value="four helix bundle protein"/>
    <property type="match status" value="1"/>
</dbReference>
<gene>
    <name evidence="1" type="ORF">LuPra_02962</name>
</gene>
<dbReference type="STRING" id="1855912.LuPra_02962"/>
<dbReference type="EMBL" id="CP015136">
    <property type="protein sequence ID" value="AMY09738.1"/>
    <property type="molecule type" value="Genomic_DNA"/>
</dbReference>
<dbReference type="PANTHER" id="PTHR38471">
    <property type="entry name" value="FOUR HELIX BUNDLE PROTEIN"/>
    <property type="match status" value="1"/>
</dbReference>
<dbReference type="OrthoDB" id="285993at2"/>